<feature type="domain" description="Arrestin C-terminal-like" evidence="1">
    <location>
        <begin position="201"/>
        <end position="342"/>
    </location>
</feature>
<dbReference type="Proteomes" id="UP000749646">
    <property type="component" value="Unassembled WGS sequence"/>
</dbReference>
<protein>
    <recommendedName>
        <fullName evidence="1">Arrestin C-terminal-like domain-containing protein</fullName>
    </recommendedName>
</protein>
<dbReference type="EMBL" id="JAAAHW010000009">
    <property type="protein sequence ID" value="KAG0007120.1"/>
    <property type="molecule type" value="Genomic_DNA"/>
</dbReference>
<dbReference type="InterPro" id="IPR011022">
    <property type="entry name" value="Arrestin_C-like"/>
</dbReference>
<keyword evidence="3" id="KW-1185">Reference proteome</keyword>
<sequence>MRNPLSLDPLADNELTAKDMRLSIDVHGHSTIVCESKPLPVFYTTLDSPRVIRATVTLETDRECTGSEVEIIYKASATYKAPGELSMVVVAIGEQVFEKKRWLMELNRPSPGKVAAGRYTKEVTATINPLWPSSVRLPPHRRGFGWVKYVFDVRFFKYKTLSPILITSQEVWVLNSTLPSPSYLQPKLLPLVAQTTWNKSTLPITLTLPSETLTLGHAVPVTVQMSPFTNKSKYSGQTIDVLRASFILREHVHGYSRNSDQHLNYTRDVISVPIIEGWPHSVGPWQKTVNLTLPTSPELSPTTTSEFLNLSYSLILAMKLKAGKQRDRKADEYKLQANVHIVVPRRAEAESNGDTLPAYCIADDDEKSRVDLAY</sequence>
<dbReference type="OrthoDB" id="2361690at2759"/>
<dbReference type="AlphaFoldDB" id="A0A9P6MM21"/>
<accession>A0A9P6MM21</accession>
<name>A0A9P6MM21_9FUNG</name>
<evidence type="ECO:0000259" key="1">
    <source>
        <dbReference type="Pfam" id="PF02752"/>
    </source>
</evidence>
<evidence type="ECO:0000313" key="2">
    <source>
        <dbReference type="EMBL" id="KAG0007120.1"/>
    </source>
</evidence>
<proteinExistence type="predicted"/>
<reference evidence="2" key="1">
    <citation type="journal article" date="2020" name="Fungal Divers.">
        <title>Resolving the Mortierellaceae phylogeny through synthesis of multi-gene phylogenetics and phylogenomics.</title>
        <authorList>
            <person name="Vandepol N."/>
            <person name="Liber J."/>
            <person name="Desiro A."/>
            <person name="Na H."/>
            <person name="Kennedy M."/>
            <person name="Barry K."/>
            <person name="Grigoriev I.V."/>
            <person name="Miller A.N."/>
            <person name="O'Donnell K."/>
            <person name="Stajich J.E."/>
            <person name="Bonito G."/>
        </authorList>
    </citation>
    <scope>NUCLEOTIDE SEQUENCE</scope>
    <source>
        <strain evidence="2">MES-2147</strain>
    </source>
</reference>
<evidence type="ECO:0000313" key="3">
    <source>
        <dbReference type="Proteomes" id="UP000749646"/>
    </source>
</evidence>
<comment type="caution">
    <text evidence="2">The sequence shown here is derived from an EMBL/GenBank/DDBJ whole genome shotgun (WGS) entry which is preliminary data.</text>
</comment>
<organism evidence="2 3">
    <name type="scientific">Modicella reniformis</name>
    <dbReference type="NCBI Taxonomy" id="1440133"/>
    <lineage>
        <taxon>Eukaryota</taxon>
        <taxon>Fungi</taxon>
        <taxon>Fungi incertae sedis</taxon>
        <taxon>Mucoromycota</taxon>
        <taxon>Mortierellomycotina</taxon>
        <taxon>Mortierellomycetes</taxon>
        <taxon>Mortierellales</taxon>
        <taxon>Mortierellaceae</taxon>
        <taxon>Modicella</taxon>
    </lineage>
</organism>
<dbReference type="Pfam" id="PF02752">
    <property type="entry name" value="Arrestin_C"/>
    <property type="match status" value="1"/>
</dbReference>
<gene>
    <name evidence="2" type="ORF">BGZ65_006003</name>
</gene>